<name>A0A542BHW9_SERFO</name>
<dbReference type="Gene3D" id="3.40.50.300">
    <property type="entry name" value="P-loop containing nucleotide triphosphate hydrolases"/>
    <property type="match status" value="1"/>
</dbReference>
<evidence type="ECO:0000313" key="1">
    <source>
        <dbReference type="EMBL" id="TVZ69329.1"/>
    </source>
</evidence>
<reference evidence="1" key="1">
    <citation type="submission" date="2019-06" db="EMBL/GenBank/DDBJ databases">
        <authorList>
            <person name="Deangelis K."/>
            <person name="Huntemann M."/>
            <person name="Clum A."/>
            <person name="Pillay M."/>
            <person name="Palaniappan K."/>
            <person name="Varghese N."/>
            <person name="Mikhailova N."/>
            <person name="Stamatis D."/>
            <person name="Reddy T."/>
            <person name="Daum C."/>
            <person name="Shapiro N."/>
            <person name="Ivanova N."/>
            <person name="Kyrpides N."/>
            <person name="Woyke T."/>
        </authorList>
    </citation>
    <scope>NUCLEOTIDE SEQUENCE [LARGE SCALE GENOMIC DNA]</scope>
    <source>
        <strain evidence="1">128R</strain>
    </source>
</reference>
<organism evidence="1">
    <name type="scientific">Serratia fonticola</name>
    <dbReference type="NCBI Taxonomy" id="47917"/>
    <lineage>
        <taxon>Bacteria</taxon>
        <taxon>Pseudomonadati</taxon>
        <taxon>Pseudomonadota</taxon>
        <taxon>Gammaproteobacteria</taxon>
        <taxon>Enterobacterales</taxon>
        <taxon>Yersiniaceae</taxon>
        <taxon>Serratia</taxon>
    </lineage>
</organism>
<accession>A0A542BHW9</accession>
<dbReference type="AlphaFoldDB" id="A0A542BHW9"/>
<dbReference type="InterPro" id="IPR027417">
    <property type="entry name" value="P-loop_NTPase"/>
</dbReference>
<sequence>MYLNKLKKRFDSPKKRDRVYIFSSNKEKFSTVVEAFTVYGISTEVSLVTPAEALDIINEKSSGKTWFLVDSASYKETDIAEFAMMLRGRFQSVLVGEVNSLDAAWHAKELGYSEYFLAQADTRHLINSVLKGGGYIRSRTSRIIGLCNTSADINISYRVFEDLKKSQLMRSYSALFINCDIANIYYDAALGVRANSQIIEHITKDNDELDSVSSRKLISAFDEHFDYVSFNLAMENIKIKDTEQLIKGIDSFIDSVSDIYGFIFINVPYYMLTSPSGVNLLNNSDVRVLFTNGQIESIYNLNFLKSQIAFKKAENSKNTDKLICIRDPNEFSVFRITDLEIKSKLGIKVDYSTSLQKRKSIFDGLKKSVSDNVIDIIFR</sequence>
<dbReference type="EMBL" id="VISQ01000001">
    <property type="protein sequence ID" value="TVZ69329.1"/>
    <property type="molecule type" value="Genomic_DNA"/>
</dbReference>
<gene>
    <name evidence="1" type="ORF">FHU10_1833</name>
</gene>
<reference evidence="1" key="2">
    <citation type="submission" date="2019-08" db="EMBL/GenBank/DDBJ databases">
        <title>Investigation of anaerobic lignin degradation for improved lignocellulosic biofuels.</title>
        <authorList>
            <person name="Deangelis K.PhD."/>
        </authorList>
    </citation>
    <scope>NUCLEOTIDE SEQUENCE [LARGE SCALE GENOMIC DNA]</scope>
    <source>
        <strain evidence="1">128R</strain>
    </source>
</reference>
<protein>
    <submittedName>
        <fullName evidence="1">Uncharacterized protein</fullName>
    </submittedName>
</protein>
<proteinExistence type="predicted"/>
<comment type="caution">
    <text evidence="1">The sequence shown here is derived from an EMBL/GenBank/DDBJ whole genome shotgun (WGS) entry which is preliminary data.</text>
</comment>